<dbReference type="SUPFAM" id="SSF48179">
    <property type="entry name" value="6-phosphogluconate dehydrogenase C-terminal domain-like"/>
    <property type="match status" value="1"/>
</dbReference>
<sequence length="286" mass="29919">MSLAKVALIGFGEVGQILAQDLAQAGVKRISAWDVAFAEADSRPSRALADHAVERADGAVAAVKDAELVISAVTAEQDVEAAKAAAEGVEADAFFLDLNSCSPGRKRASADLIEQAGGRYVEAAVMSPFAPKRIASPMLLGGAHIHAFLRVAAPLGFAGARAYSPEIGKAAATKLCRSVMIKGIEALLTESMLAAQRYGVEDEVLDSLSDLLPLPDWPGTARYMISRSAEHGARRAEEMREAAQTVAEAGCAPTLSRAIAERQDATGGPARDEVLQLLKALEASAR</sequence>
<dbReference type="InterPro" id="IPR006115">
    <property type="entry name" value="6PGDH_NADP-bd"/>
</dbReference>
<feature type="domain" description="Phosphogluconate dehydrogenase NAD-binding putative C-terminal" evidence="3">
    <location>
        <begin position="195"/>
        <end position="264"/>
    </location>
</feature>
<dbReference type="InterPro" id="IPR013328">
    <property type="entry name" value="6PGD_dom2"/>
</dbReference>
<evidence type="ECO:0000313" key="5">
    <source>
        <dbReference type="Proteomes" id="UP001597237"/>
    </source>
</evidence>
<dbReference type="PIRSF" id="PIRSF000103">
    <property type="entry name" value="HIBADH"/>
    <property type="match status" value="1"/>
</dbReference>
<proteinExistence type="predicted"/>
<dbReference type="Gene3D" id="1.10.1040.10">
    <property type="entry name" value="N-(1-d-carboxylethyl)-l-norvaline Dehydrogenase, domain 2"/>
    <property type="match status" value="1"/>
</dbReference>
<evidence type="ECO:0000313" key="4">
    <source>
        <dbReference type="EMBL" id="MFD1785464.1"/>
    </source>
</evidence>
<dbReference type="Gene3D" id="3.40.50.720">
    <property type="entry name" value="NAD(P)-binding Rossmann-like Domain"/>
    <property type="match status" value="1"/>
</dbReference>
<evidence type="ECO:0000259" key="2">
    <source>
        <dbReference type="Pfam" id="PF03446"/>
    </source>
</evidence>
<accession>A0ABW4N643</accession>
<reference evidence="5" key="1">
    <citation type="journal article" date="2019" name="Int. J. Syst. Evol. Microbiol.">
        <title>The Global Catalogue of Microorganisms (GCM) 10K type strain sequencing project: providing services to taxonomists for standard genome sequencing and annotation.</title>
        <authorList>
            <consortium name="The Broad Institute Genomics Platform"/>
            <consortium name="The Broad Institute Genome Sequencing Center for Infectious Disease"/>
            <person name="Wu L."/>
            <person name="Ma J."/>
        </authorList>
    </citation>
    <scope>NUCLEOTIDE SEQUENCE [LARGE SCALE GENOMIC DNA]</scope>
    <source>
        <strain evidence="5">DFY28</strain>
    </source>
</reference>
<gene>
    <name evidence="4" type="ORF">ACFSC0_18840</name>
</gene>
<protein>
    <submittedName>
        <fullName evidence="4">DUF1932 domain-containing protein</fullName>
    </submittedName>
</protein>
<dbReference type="EMBL" id="JBHUEY010000006">
    <property type="protein sequence ID" value="MFD1785464.1"/>
    <property type="molecule type" value="Genomic_DNA"/>
</dbReference>
<dbReference type="InterPro" id="IPR015815">
    <property type="entry name" value="HIBADH-related"/>
</dbReference>
<dbReference type="SUPFAM" id="SSF51735">
    <property type="entry name" value="NAD(P)-binding Rossmann-fold domains"/>
    <property type="match status" value="1"/>
</dbReference>
<dbReference type="InterPro" id="IPR015814">
    <property type="entry name" value="Pgluconate_DH_NAD-bd_C"/>
</dbReference>
<dbReference type="InterPro" id="IPR036291">
    <property type="entry name" value="NAD(P)-bd_dom_sf"/>
</dbReference>
<comment type="caution">
    <text evidence="4">The sequence shown here is derived from an EMBL/GenBank/DDBJ whole genome shotgun (WGS) entry which is preliminary data.</text>
</comment>
<keyword evidence="5" id="KW-1185">Reference proteome</keyword>
<organism evidence="4 5">
    <name type="scientific">Phenylobacterium terrae</name>
    <dbReference type="NCBI Taxonomy" id="2665495"/>
    <lineage>
        <taxon>Bacteria</taxon>
        <taxon>Pseudomonadati</taxon>
        <taxon>Pseudomonadota</taxon>
        <taxon>Alphaproteobacteria</taxon>
        <taxon>Caulobacterales</taxon>
        <taxon>Caulobacteraceae</taxon>
        <taxon>Phenylobacterium</taxon>
    </lineage>
</organism>
<dbReference type="Pfam" id="PF03446">
    <property type="entry name" value="NAD_binding_2"/>
    <property type="match status" value="1"/>
</dbReference>
<feature type="domain" description="6-phosphogluconate dehydrogenase NADP-binding" evidence="2">
    <location>
        <begin position="5"/>
        <end position="126"/>
    </location>
</feature>
<dbReference type="RefSeq" id="WP_377281526.1">
    <property type="nucleotide sequence ID" value="NZ_JBHRSI010000004.1"/>
</dbReference>
<dbReference type="InterPro" id="IPR008927">
    <property type="entry name" value="6-PGluconate_DH-like_C_sf"/>
</dbReference>
<keyword evidence="1" id="KW-0560">Oxidoreductase</keyword>
<dbReference type="Pfam" id="PF09130">
    <property type="entry name" value="DUF1932"/>
    <property type="match status" value="1"/>
</dbReference>
<name>A0ABW4N643_9CAUL</name>
<evidence type="ECO:0000256" key="1">
    <source>
        <dbReference type="ARBA" id="ARBA00023002"/>
    </source>
</evidence>
<evidence type="ECO:0000259" key="3">
    <source>
        <dbReference type="Pfam" id="PF09130"/>
    </source>
</evidence>
<dbReference type="Proteomes" id="UP001597237">
    <property type="component" value="Unassembled WGS sequence"/>
</dbReference>